<name>A0AAQ3M1C5_9PEZI</name>
<protein>
    <submittedName>
        <fullName evidence="1">Uncharacterized protein</fullName>
    </submittedName>
</protein>
<sequence>MMTLMTANARLFGLPRPFHKFLNQIADLHILKRLRTSDNFHGSEDQFHVSAARAAMELESLIALAYAPARDLEIAPTAVLIRAPLHRTTSNAGRHVIDPNVYRLVSSAEDAK</sequence>
<organism evidence="1 2">
    <name type="scientific">Acrodontium crateriforme</name>
    <dbReference type="NCBI Taxonomy" id="150365"/>
    <lineage>
        <taxon>Eukaryota</taxon>
        <taxon>Fungi</taxon>
        <taxon>Dikarya</taxon>
        <taxon>Ascomycota</taxon>
        <taxon>Pezizomycotina</taxon>
        <taxon>Dothideomycetes</taxon>
        <taxon>Dothideomycetidae</taxon>
        <taxon>Mycosphaerellales</taxon>
        <taxon>Teratosphaeriaceae</taxon>
        <taxon>Acrodontium</taxon>
    </lineage>
</organism>
<accession>A0AAQ3M1C5</accession>
<keyword evidence="2" id="KW-1185">Reference proteome</keyword>
<evidence type="ECO:0000313" key="2">
    <source>
        <dbReference type="Proteomes" id="UP001303373"/>
    </source>
</evidence>
<gene>
    <name evidence="1" type="ORF">R9X50_00191500</name>
</gene>
<dbReference type="Proteomes" id="UP001303373">
    <property type="component" value="Chromosome 2"/>
</dbReference>
<dbReference type="EMBL" id="CP138581">
    <property type="protein sequence ID" value="WPG99106.1"/>
    <property type="molecule type" value="Genomic_DNA"/>
</dbReference>
<reference evidence="1 2" key="1">
    <citation type="submission" date="2023-11" db="EMBL/GenBank/DDBJ databases">
        <title>An acidophilic fungus is an integral part of prey digestion in a carnivorous sundew plant.</title>
        <authorList>
            <person name="Tsai I.J."/>
        </authorList>
    </citation>
    <scope>NUCLEOTIDE SEQUENCE [LARGE SCALE GENOMIC DNA]</scope>
    <source>
        <strain evidence="1">169a</strain>
    </source>
</reference>
<evidence type="ECO:0000313" key="1">
    <source>
        <dbReference type="EMBL" id="WPG99106.1"/>
    </source>
</evidence>
<proteinExistence type="predicted"/>
<dbReference type="AlphaFoldDB" id="A0AAQ3M1C5"/>